<evidence type="ECO:0008006" key="4">
    <source>
        <dbReference type="Google" id="ProtNLM"/>
    </source>
</evidence>
<evidence type="ECO:0000313" key="2">
    <source>
        <dbReference type="EMBL" id="NNV55041.1"/>
    </source>
</evidence>
<organism evidence="2 3">
    <name type="scientific">Limnovirga soli</name>
    <dbReference type="NCBI Taxonomy" id="2656915"/>
    <lineage>
        <taxon>Bacteria</taxon>
        <taxon>Pseudomonadati</taxon>
        <taxon>Bacteroidota</taxon>
        <taxon>Chitinophagia</taxon>
        <taxon>Chitinophagales</taxon>
        <taxon>Chitinophagaceae</taxon>
        <taxon>Limnovirga</taxon>
    </lineage>
</organism>
<protein>
    <recommendedName>
        <fullName evidence="4">Outer membrane lipoprotein-sorting protein</fullName>
    </recommendedName>
</protein>
<proteinExistence type="predicted"/>
<keyword evidence="3" id="KW-1185">Reference proteome</keyword>
<accession>A0A8J8JW83</accession>
<keyword evidence="1" id="KW-0732">Signal</keyword>
<name>A0A8J8JW83_9BACT</name>
<feature type="signal peptide" evidence="1">
    <location>
        <begin position="1"/>
        <end position="23"/>
    </location>
</feature>
<dbReference type="RefSeq" id="WP_171606972.1">
    <property type="nucleotide sequence ID" value="NZ_WHPF01000004.1"/>
</dbReference>
<sequence>MKIRFQILVLFCFLMMQNKTIYAQTGSEPVLQVFARLQQVYQNIPALSFDVKYTYSNETKPAEILDSLSGKFEINQGNYHYLLDSTETIHNERYTIVLFREDKLLYLTKSSEEQKVNPVSTINDLLKNKEGLTFDVSDKDKLTMLKIGYPPGKEYKSVELIIDTATGYLAKAVYIVQTKLLVDAQGATDQTSLNQYDEYARVEVSFLNYNSNTVDTSIFDEKKIFFKEGKDFKTTAAYKEYKIFLGSLNL</sequence>
<feature type="chain" id="PRO_5035256047" description="Outer membrane lipoprotein-sorting protein" evidence="1">
    <location>
        <begin position="24"/>
        <end position="250"/>
    </location>
</feature>
<evidence type="ECO:0000256" key="1">
    <source>
        <dbReference type="SAM" id="SignalP"/>
    </source>
</evidence>
<dbReference type="Gene3D" id="2.50.20.10">
    <property type="entry name" value="Lipoprotein localisation LolA/LolB/LppX"/>
    <property type="match status" value="1"/>
</dbReference>
<evidence type="ECO:0000313" key="3">
    <source>
        <dbReference type="Proteomes" id="UP000598971"/>
    </source>
</evidence>
<reference evidence="2" key="1">
    <citation type="submission" date="2019-10" db="EMBL/GenBank/DDBJ databases">
        <title>Draft genome sequence of Panacibacter sp. KCS-6.</title>
        <authorList>
            <person name="Yim K.J."/>
        </authorList>
    </citation>
    <scope>NUCLEOTIDE SEQUENCE</scope>
    <source>
        <strain evidence="2">KCS-6</strain>
    </source>
</reference>
<dbReference type="Proteomes" id="UP000598971">
    <property type="component" value="Unassembled WGS sequence"/>
</dbReference>
<dbReference type="EMBL" id="WHPF01000004">
    <property type="protein sequence ID" value="NNV55041.1"/>
    <property type="molecule type" value="Genomic_DNA"/>
</dbReference>
<comment type="caution">
    <text evidence="2">The sequence shown here is derived from an EMBL/GenBank/DDBJ whole genome shotgun (WGS) entry which is preliminary data.</text>
</comment>
<dbReference type="AlphaFoldDB" id="A0A8J8JW83"/>
<gene>
    <name evidence="2" type="ORF">GD597_06195</name>
</gene>